<dbReference type="InterPro" id="IPR006816">
    <property type="entry name" value="ELMO_dom"/>
</dbReference>
<dbReference type="WBParaSite" id="SSTP_0001004700.1">
    <property type="protein sequence ID" value="SSTP_0001004700.1"/>
    <property type="gene ID" value="SSTP_0001004700"/>
</dbReference>
<dbReference type="InterPro" id="IPR050868">
    <property type="entry name" value="ELMO_domain-containing"/>
</dbReference>
<organism evidence="3">
    <name type="scientific">Strongyloides stercoralis</name>
    <name type="common">Threadworm</name>
    <dbReference type="NCBI Taxonomy" id="6248"/>
    <lineage>
        <taxon>Eukaryota</taxon>
        <taxon>Metazoa</taxon>
        <taxon>Ecdysozoa</taxon>
        <taxon>Nematoda</taxon>
        <taxon>Chromadorea</taxon>
        <taxon>Rhabditida</taxon>
        <taxon>Tylenchina</taxon>
        <taxon>Panagrolaimomorpha</taxon>
        <taxon>Strongyloidoidea</taxon>
        <taxon>Strongyloididae</taxon>
        <taxon>Strongyloides</taxon>
    </lineage>
</organism>
<accession>A0A0K0EKQ6</accession>
<dbReference type="PANTHER" id="PTHR12771:SF2">
    <property type="entry name" value="ELMO DOMAIN-CONTAINING PROTEIN 3"/>
    <property type="match status" value="1"/>
</dbReference>
<feature type="domain" description="ELMO" evidence="1">
    <location>
        <begin position="188"/>
        <end position="347"/>
    </location>
</feature>
<dbReference type="Proteomes" id="UP000035681">
    <property type="component" value="Unplaced"/>
</dbReference>
<name>A0A0K0EKQ6_STRER</name>
<dbReference type="PANTHER" id="PTHR12771">
    <property type="entry name" value="ENGULFMENT AND CELL MOTILITY"/>
    <property type="match status" value="1"/>
</dbReference>
<evidence type="ECO:0000313" key="4">
    <source>
        <dbReference type="WBParaSite" id="TCONS_00009910.p1"/>
    </source>
</evidence>
<proteinExistence type="predicted"/>
<dbReference type="Pfam" id="PF04727">
    <property type="entry name" value="ELMO_CED12"/>
    <property type="match status" value="1"/>
</dbReference>
<evidence type="ECO:0000313" key="3">
    <source>
        <dbReference type="WBParaSite" id="SSTP_0001004700.1"/>
    </source>
</evidence>
<protein>
    <submittedName>
        <fullName evidence="3 4">ELMO domain-containing protein</fullName>
    </submittedName>
</protein>
<keyword evidence="2" id="KW-1185">Reference proteome</keyword>
<evidence type="ECO:0000259" key="1">
    <source>
        <dbReference type="PROSITE" id="PS51335"/>
    </source>
</evidence>
<reference evidence="3" key="1">
    <citation type="submission" date="2015-08" db="UniProtKB">
        <authorList>
            <consortium name="WormBaseParasite"/>
        </authorList>
    </citation>
    <scope>IDENTIFICATION</scope>
</reference>
<evidence type="ECO:0000313" key="2">
    <source>
        <dbReference type="Proteomes" id="UP000035681"/>
    </source>
</evidence>
<dbReference type="PROSITE" id="PS51335">
    <property type="entry name" value="ELMO"/>
    <property type="match status" value="1"/>
</dbReference>
<dbReference type="WBParaSite" id="TCONS_00009910.p1">
    <property type="protein sequence ID" value="TCONS_00009910.p1"/>
    <property type="gene ID" value="XLOC_007628"/>
</dbReference>
<sequence length="356" mass="40832">MSITDNINDTNNFNTNISNLSLFKSNVDSNVLGSCDDIYSNDIVYDSGVRLSIVSCNNIYNPNNRPSIIIHKDVNSRASSYYEESESHIPISHFMTIWNKLVNQNLDNEKMKAKEMIKQYIDNRKSRSKSKSISNSISLKWILGCSCKPSSNDRNSSLKNGEKNYQLEEEQILILALSISPYCDGNDIHWEILSSVYKCCSLNENDNSRKGVPRYGKHWESIGFQSVDPTTDFRGSGIFGLCQLLFLTSNGLSESVKEDILRLSQDKIYNFPFAIVGLNFTKIIIDRLRTGKLDKLAEKEKTYISVVNGIYRGIWIMFYRIWKSRKCQISDFPKILQELKKITKSRPKYLLNMAIL</sequence>
<dbReference type="AlphaFoldDB" id="A0A0K0EKQ6"/>